<dbReference type="InterPro" id="IPR027417">
    <property type="entry name" value="P-loop_NTPase"/>
</dbReference>
<proteinExistence type="predicted"/>
<dbReference type="Gene3D" id="3.40.50.300">
    <property type="entry name" value="P-loop containing nucleotide triphosphate hydrolases"/>
    <property type="match status" value="1"/>
</dbReference>
<feature type="coiled-coil region" evidence="1">
    <location>
        <begin position="843"/>
        <end position="870"/>
    </location>
</feature>
<evidence type="ECO:0000256" key="3">
    <source>
        <dbReference type="SAM" id="Phobius"/>
    </source>
</evidence>
<feature type="compositionally biased region" description="Basic and acidic residues" evidence="2">
    <location>
        <begin position="47"/>
        <end position="64"/>
    </location>
</feature>
<gene>
    <name evidence="6" type="primary">LOC111116716</name>
</gene>
<dbReference type="SUPFAM" id="SSF52540">
    <property type="entry name" value="P-loop containing nucleoside triphosphate hydrolases"/>
    <property type="match status" value="1"/>
</dbReference>
<dbReference type="Proteomes" id="UP000694844">
    <property type="component" value="Chromosome 10"/>
</dbReference>
<dbReference type="PANTHER" id="PTHR26392:SF92">
    <property type="entry name" value="PROTEIN KINASE DOMAIN-CONTAINING PROTEIN"/>
    <property type="match status" value="1"/>
</dbReference>
<evidence type="ECO:0000313" key="5">
    <source>
        <dbReference type="Proteomes" id="UP000694844"/>
    </source>
</evidence>
<feature type="compositionally biased region" description="Basic and acidic residues" evidence="2">
    <location>
        <begin position="18"/>
        <end position="30"/>
    </location>
</feature>
<dbReference type="RefSeq" id="XP_022311413.1">
    <property type="nucleotide sequence ID" value="XM_022455705.1"/>
</dbReference>
<feature type="transmembrane region" description="Helical" evidence="3">
    <location>
        <begin position="764"/>
        <end position="797"/>
    </location>
</feature>
<feature type="compositionally biased region" description="Basic and acidic residues" evidence="2">
    <location>
        <begin position="101"/>
        <end position="116"/>
    </location>
</feature>
<keyword evidence="3" id="KW-0812">Transmembrane</keyword>
<keyword evidence="5" id="KW-1185">Reference proteome</keyword>
<feature type="compositionally biased region" description="Polar residues" evidence="2">
    <location>
        <begin position="149"/>
        <end position="158"/>
    </location>
</feature>
<dbReference type="KEGG" id="cvn:111116716"/>
<protein>
    <submittedName>
        <fullName evidence="6">Uncharacterized protein LOC111116716</fullName>
    </submittedName>
</protein>
<dbReference type="OrthoDB" id="8927528at2759"/>
<reference evidence="6" key="1">
    <citation type="submission" date="2025-08" db="UniProtKB">
        <authorList>
            <consortium name="RefSeq"/>
        </authorList>
    </citation>
    <scope>IDENTIFICATION</scope>
    <source>
        <tissue evidence="6">Whole sample</tissue>
    </source>
</reference>
<dbReference type="AlphaFoldDB" id="A0A8B8C6R7"/>
<evidence type="ECO:0000256" key="2">
    <source>
        <dbReference type="SAM" id="MobiDB-lite"/>
    </source>
</evidence>
<dbReference type="Pfam" id="PF00350">
    <property type="entry name" value="Dynamin_N"/>
    <property type="match status" value="1"/>
</dbReference>
<evidence type="ECO:0000259" key="4">
    <source>
        <dbReference type="Pfam" id="PF00350"/>
    </source>
</evidence>
<keyword evidence="3" id="KW-1133">Transmembrane helix</keyword>
<feature type="domain" description="Dynamin N-terminal" evidence="4">
    <location>
        <begin position="308"/>
        <end position="451"/>
    </location>
</feature>
<accession>A0A8B8C6R7</accession>
<feature type="region of interest" description="Disordered" evidence="2">
    <location>
        <begin position="1"/>
        <end position="210"/>
    </location>
</feature>
<dbReference type="GeneID" id="111116716"/>
<sequence length="895" mass="100788">MAKSSIAEKWLKSINSPKSEEDAPEKEVKKNNNSLNQDTVKTVPTKKTNENNSKERFEDCKRSPEGVQQRGDVSEEECFRKNVGEKSSAAQVWLRTPNSPKSEKDICDKDTEKNDSIEQASVKGVRDRVKEINALKSEQDISLRAKGKSSFQEKNIASHSDKDSSVEEFAGVRARVKEMYSQRPESNSPKKGVGEGSPQAPVRPSPITPSNLKIINQEKYLSGNQTWPKQESFAVSKELSNRQSLRLPEKYKTFSKEDIITLYENLEKVLRSKNYDENLRQELQKSNPDYLKVLGKRKADMEKPDNSIVIAGETSAGKSTLINKILGKQIFRGQIQESTATVCKIRNFDKVKVVMENASGKSSVALTMDDLNSAEARKKLKDTLEKLTDMTVCQESKQHKSVDIGLPIPFLKDGNVLVDTPGIGGSGEVTEKLLEYIPNAVAFIFVIDVSSAGGLQRDRLPKILREIALKQIENEMPCFDPKEVLFITNKWDAIRKEMDEDIDDSFVEDEKAKVWKVLLCDIKEKWPSVKDGHIFKMNLLDVSAEASNPSVTEFKQFMETLKSNIEKAENNRNVHHLSFLRELLKNVTKGLQARIQLNKMSEEEKVALLKKQTETITTLNMEIKKVREELLTKVKKQIEATAQSCYDYMSSDAGKEEILNPEGKKKVSDKAWNPTKFSKRVKKRVCKYIENLLDSEVVKNEFEQIKVETVAYYKKINTEVLCMESDWTDASPKETKAVAKAEVDDDDDISTGSVVGVVVATSPIWIPLLAAGVGLVVAFAGVTVALSPVLISLNAFLGRDARKKKVIDEEYEKFKSTVRSTITTLLESNTGAVLTKLIDKVTLELLPRQIQRLEEMLRQIKDSRADILAQRCDLLELQSQIRAIEEKTDACMKCV</sequence>
<organism evidence="5 6">
    <name type="scientific">Crassostrea virginica</name>
    <name type="common">Eastern oyster</name>
    <dbReference type="NCBI Taxonomy" id="6565"/>
    <lineage>
        <taxon>Eukaryota</taxon>
        <taxon>Metazoa</taxon>
        <taxon>Spiralia</taxon>
        <taxon>Lophotrochozoa</taxon>
        <taxon>Mollusca</taxon>
        <taxon>Bivalvia</taxon>
        <taxon>Autobranchia</taxon>
        <taxon>Pteriomorphia</taxon>
        <taxon>Ostreida</taxon>
        <taxon>Ostreoidea</taxon>
        <taxon>Ostreidae</taxon>
        <taxon>Crassostrea</taxon>
    </lineage>
</organism>
<keyword evidence="1" id="KW-0175">Coiled coil</keyword>
<dbReference type="PANTHER" id="PTHR26392">
    <property type="entry name" value="MITOGEN-ACTIVATED PROTEIN KINASE KINASE KINASE 7-RELATED"/>
    <property type="match status" value="1"/>
</dbReference>
<keyword evidence="3" id="KW-0472">Membrane</keyword>
<dbReference type="InterPro" id="IPR045063">
    <property type="entry name" value="Dynamin_N"/>
</dbReference>
<evidence type="ECO:0000313" key="6">
    <source>
        <dbReference type="RefSeq" id="XP_022311413.1"/>
    </source>
</evidence>
<feature type="compositionally biased region" description="Basic and acidic residues" evidence="2">
    <location>
        <begin position="124"/>
        <end position="143"/>
    </location>
</feature>
<feature type="compositionally biased region" description="Polar residues" evidence="2">
    <location>
        <begin position="31"/>
        <end position="46"/>
    </location>
</feature>
<evidence type="ECO:0000256" key="1">
    <source>
        <dbReference type="SAM" id="Coils"/>
    </source>
</evidence>
<name>A0A8B8C6R7_CRAVI</name>